<accession>A0A0A0EF35</accession>
<dbReference type="eggNOG" id="ENOG5033H18">
    <property type="taxonomic scope" value="Bacteria"/>
</dbReference>
<gene>
    <name evidence="2" type="ORF">ATO9_08270</name>
</gene>
<comment type="caution">
    <text evidence="2">The sequence shown here is derived from an EMBL/GenBank/DDBJ whole genome shotgun (WGS) entry which is preliminary data.</text>
</comment>
<evidence type="ECO:0000313" key="2">
    <source>
        <dbReference type="EMBL" id="KGM48708.1"/>
    </source>
</evidence>
<evidence type="ECO:0000313" key="3">
    <source>
        <dbReference type="Proteomes" id="UP000030004"/>
    </source>
</evidence>
<reference evidence="2 3" key="1">
    <citation type="journal article" date="2015" name="Antonie Van Leeuwenhoek">
        <title>Pseudooceanicola atlanticus gen. nov. sp. nov., isolated from surface seawater of the Atlantic Ocean and reclassification of Oceanicola batsensis, Oceanicola marinus, Oceanicola nitratireducens, Oceanicola nanhaiensis, Oceanicola antarcticus and Oceanicola flagellatus, as Pseudooceanicola batsensis comb. nov., Pseudooceanicola marinus comb. nov., Pseudooceanicola nitratireducens comb. nov., Pseudooceanicola nanhaiensis comb. nov., Pseudooceanicola antarcticus comb. nov., and Pseudooceanicola flagellatus comb. nov.</title>
        <authorList>
            <person name="Lai Q."/>
            <person name="Li G."/>
            <person name="Liu X."/>
            <person name="Du Y."/>
            <person name="Sun F."/>
            <person name="Shao Z."/>
        </authorList>
    </citation>
    <scope>NUCLEOTIDE SEQUENCE [LARGE SCALE GENOMIC DNA]</scope>
    <source>
        <strain evidence="2 3">22II-s11g</strain>
    </source>
</reference>
<keyword evidence="3" id="KW-1185">Reference proteome</keyword>
<feature type="signal peptide" evidence="1">
    <location>
        <begin position="1"/>
        <end position="22"/>
    </location>
</feature>
<protein>
    <submittedName>
        <fullName evidence="2">Uncharacterized protein</fullName>
    </submittedName>
</protein>
<keyword evidence="1" id="KW-0732">Signal</keyword>
<dbReference type="EMBL" id="AQQX01000003">
    <property type="protein sequence ID" value="KGM48708.1"/>
    <property type="molecule type" value="Genomic_DNA"/>
</dbReference>
<dbReference type="OrthoDB" id="7867511at2"/>
<proteinExistence type="predicted"/>
<evidence type="ECO:0000256" key="1">
    <source>
        <dbReference type="SAM" id="SignalP"/>
    </source>
</evidence>
<dbReference type="Proteomes" id="UP000030004">
    <property type="component" value="Unassembled WGS sequence"/>
</dbReference>
<dbReference type="AlphaFoldDB" id="A0A0A0EF35"/>
<feature type="chain" id="PRO_5001961506" evidence="1">
    <location>
        <begin position="23"/>
        <end position="135"/>
    </location>
</feature>
<organism evidence="2 3">
    <name type="scientific">Pseudooceanicola atlanticus</name>
    <dbReference type="NCBI Taxonomy" id="1461694"/>
    <lineage>
        <taxon>Bacteria</taxon>
        <taxon>Pseudomonadati</taxon>
        <taxon>Pseudomonadota</taxon>
        <taxon>Alphaproteobacteria</taxon>
        <taxon>Rhodobacterales</taxon>
        <taxon>Paracoccaceae</taxon>
        <taxon>Pseudooceanicola</taxon>
    </lineage>
</organism>
<dbReference type="RefSeq" id="WP_043747484.1">
    <property type="nucleotide sequence ID" value="NZ_AQQX01000003.1"/>
</dbReference>
<name>A0A0A0EF35_9RHOB</name>
<sequence length="135" mass="14295">MKLPVPLLSLAVAGLAAMPAWCEGARMMLDCTAVTSCTQTGTCNEASRPYAITIAPQDIDVDGAGSYAITISETSHDAKGFARTGPFHWQVGDYGLHTLTLTGEATALMIRQDTTPNGTVAPRADIDFLQCEVTF</sequence>
<dbReference type="STRING" id="1461694.ATO9_08270"/>